<dbReference type="Proteomes" id="UP001519306">
    <property type="component" value="Unassembled WGS sequence"/>
</dbReference>
<organism evidence="2 3">
    <name type="scientific">Peptoniphilus stercorisuis</name>
    <dbReference type="NCBI Taxonomy" id="1436965"/>
    <lineage>
        <taxon>Bacteria</taxon>
        <taxon>Bacillati</taxon>
        <taxon>Bacillota</taxon>
        <taxon>Tissierellia</taxon>
        <taxon>Tissierellales</taxon>
        <taxon>Peptoniphilaceae</taxon>
        <taxon>Peptoniphilus</taxon>
    </lineage>
</organism>
<protein>
    <submittedName>
        <fullName evidence="2">Fic family protein</fullName>
    </submittedName>
</protein>
<dbReference type="EMBL" id="JAGGLJ010000030">
    <property type="protein sequence ID" value="MBP2026209.1"/>
    <property type="molecule type" value="Genomic_DNA"/>
</dbReference>
<dbReference type="PANTHER" id="PTHR13504">
    <property type="entry name" value="FIDO DOMAIN-CONTAINING PROTEIN DDB_G0283145"/>
    <property type="match status" value="1"/>
</dbReference>
<dbReference type="Gene3D" id="1.10.3290.10">
    <property type="entry name" value="Fido-like domain"/>
    <property type="match status" value="1"/>
</dbReference>
<dbReference type="RefSeq" id="WP_210062294.1">
    <property type="nucleotide sequence ID" value="NZ_JAGGLJ010000030.1"/>
</dbReference>
<comment type="caution">
    <text evidence="2">The sequence shown here is derived from an EMBL/GenBank/DDBJ whole genome shotgun (WGS) entry which is preliminary data.</text>
</comment>
<sequence length="413" mass="48481">MQYMNKLFYNLRGYDEKKRKLEERLKYDSIISPNLKIKPINQSKIYELYYIPTMKTIDLINSISKDDIILVDLYNELPDVAKKAFLIDMLSSELFSTNEIEGVKSSKEELVSTTKEVLKSENYNTNLRFSNIINSYFQLQMNNLKRPKDFKDIRKIYDEITIDGVSEEDLPDGEYFRKNLVYIHKQGKEIHRGVSQGDNTEEYIILVLEQLLDFLNTDEKCNSLIKNAIFHYYFGYIHPFYDGNGRTNRFISSIYLKEDYSWLTALSLSQGCNEYRNLYLKAFDMTNQVSMQGELNFFVDSFLEILNNGQNILKDNISNKMILLELAYKKSENDKNINEDKLLLNITKVAIELSLFGLNDYIDIDLLKEVLGYSEQTLRIKLNKLVELNILEKISKNPIKCILNNAYLEEKFI</sequence>
<name>A0ABS4KHW8_9FIRM</name>
<reference evidence="2 3" key="1">
    <citation type="submission" date="2021-03" db="EMBL/GenBank/DDBJ databases">
        <title>Genomic Encyclopedia of Type Strains, Phase IV (KMG-IV): sequencing the most valuable type-strain genomes for metagenomic binning, comparative biology and taxonomic classification.</title>
        <authorList>
            <person name="Goeker M."/>
        </authorList>
    </citation>
    <scope>NUCLEOTIDE SEQUENCE [LARGE SCALE GENOMIC DNA]</scope>
    <source>
        <strain evidence="2 3">DSM 27563</strain>
    </source>
</reference>
<dbReference type="PROSITE" id="PS51459">
    <property type="entry name" value="FIDO"/>
    <property type="match status" value="1"/>
</dbReference>
<keyword evidence="3" id="KW-1185">Reference proteome</keyword>
<accession>A0ABS4KHW8</accession>
<dbReference type="InterPro" id="IPR003812">
    <property type="entry name" value="Fido"/>
</dbReference>
<evidence type="ECO:0000313" key="3">
    <source>
        <dbReference type="Proteomes" id="UP001519306"/>
    </source>
</evidence>
<evidence type="ECO:0000313" key="2">
    <source>
        <dbReference type="EMBL" id="MBP2026209.1"/>
    </source>
</evidence>
<gene>
    <name evidence="2" type="ORF">J2Z71_001769</name>
</gene>
<dbReference type="SUPFAM" id="SSF140931">
    <property type="entry name" value="Fic-like"/>
    <property type="match status" value="1"/>
</dbReference>
<dbReference type="InterPro" id="IPR036597">
    <property type="entry name" value="Fido-like_dom_sf"/>
</dbReference>
<dbReference type="PANTHER" id="PTHR13504:SF40">
    <property type="entry name" value="FIDO DOMAIN-CONTAINING PROTEIN"/>
    <property type="match status" value="1"/>
</dbReference>
<feature type="domain" description="Fido" evidence="1">
    <location>
        <begin position="148"/>
        <end position="301"/>
    </location>
</feature>
<evidence type="ECO:0000259" key="1">
    <source>
        <dbReference type="PROSITE" id="PS51459"/>
    </source>
</evidence>
<dbReference type="InterPro" id="IPR040198">
    <property type="entry name" value="Fido_containing"/>
</dbReference>
<proteinExistence type="predicted"/>
<dbReference type="Pfam" id="PF02661">
    <property type="entry name" value="Fic"/>
    <property type="match status" value="1"/>
</dbReference>